<reference evidence="2" key="1">
    <citation type="submission" date="2023-05" db="EMBL/GenBank/DDBJ databases">
        <authorList>
            <person name="Huff M."/>
        </authorList>
    </citation>
    <scope>NUCLEOTIDE SEQUENCE</scope>
</reference>
<dbReference type="PANTHER" id="PTHR36805:SF7">
    <property type="entry name" value="AGENET DOMAIN-CONTAINING PROTEIN"/>
    <property type="match status" value="1"/>
</dbReference>
<dbReference type="Proteomes" id="UP000834106">
    <property type="component" value="Chromosome 14"/>
</dbReference>
<evidence type="ECO:0000313" key="3">
    <source>
        <dbReference type="Proteomes" id="UP000834106"/>
    </source>
</evidence>
<accession>A0AAD2E5V8</accession>
<evidence type="ECO:0000259" key="1">
    <source>
        <dbReference type="SMART" id="SM00743"/>
    </source>
</evidence>
<feature type="domain" description="Agenet" evidence="1">
    <location>
        <begin position="111"/>
        <end position="171"/>
    </location>
</feature>
<dbReference type="EMBL" id="OU503049">
    <property type="protein sequence ID" value="CAI9775945.1"/>
    <property type="molecule type" value="Genomic_DNA"/>
</dbReference>
<keyword evidence="3" id="KW-1185">Reference proteome</keyword>
<protein>
    <recommendedName>
        <fullName evidence="1">Agenet domain-containing protein</fullName>
    </recommendedName>
</protein>
<dbReference type="InterPro" id="IPR008395">
    <property type="entry name" value="Agenet-like_dom"/>
</dbReference>
<organism evidence="2 3">
    <name type="scientific">Fraxinus pennsylvanica</name>
    <dbReference type="NCBI Taxonomy" id="56036"/>
    <lineage>
        <taxon>Eukaryota</taxon>
        <taxon>Viridiplantae</taxon>
        <taxon>Streptophyta</taxon>
        <taxon>Embryophyta</taxon>
        <taxon>Tracheophyta</taxon>
        <taxon>Spermatophyta</taxon>
        <taxon>Magnoliopsida</taxon>
        <taxon>eudicotyledons</taxon>
        <taxon>Gunneridae</taxon>
        <taxon>Pentapetalae</taxon>
        <taxon>asterids</taxon>
        <taxon>lamiids</taxon>
        <taxon>Lamiales</taxon>
        <taxon>Oleaceae</taxon>
        <taxon>Oleeae</taxon>
        <taxon>Fraxinus</taxon>
    </lineage>
</organism>
<dbReference type="Pfam" id="PF05641">
    <property type="entry name" value="Agenet"/>
    <property type="match status" value="1"/>
</dbReference>
<dbReference type="AlphaFoldDB" id="A0AAD2E5V8"/>
<proteinExistence type="predicted"/>
<gene>
    <name evidence="2" type="ORF">FPE_LOCUS23375</name>
</gene>
<dbReference type="InterPro" id="IPR014002">
    <property type="entry name" value="Agenet_dom_plant"/>
</dbReference>
<dbReference type="PANTHER" id="PTHR36805">
    <property type="entry name" value="AGENET DOMAIN-CONTAINING PROTEIN"/>
    <property type="match status" value="1"/>
</dbReference>
<evidence type="ECO:0000313" key="2">
    <source>
        <dbReference type="EMBL" id="CAI9775945.1"/>
    </source>
</evidence>
<sequence length="369" mass="41158">MVKGRTLPFKVGQLAEARTFEKGYLGAWFRCKIRKIGSRKGRIGQVFVEYLDYEGPEKEWVKLYEVPVHYSGKLKKEQSILMLRPPYPPVYHENQMPNVNDISEVTVIMDDAWKVGNLVDGLDTGCYWSGRIIELLDDGKAKIKSPPPPMGEGLTYEFSLEDLRPSLDWSPEYGWTVLTLGGETDQPCARLIKPGDQGQETEAGKVKAASSPNISLSSRSLVKSLADSEDLKGNEARELHELSLRNTVPKEVKDTRETNFILAGGGSSTRKTHSSDTNSTSHIRVILAEPTTEVAEGHPHPLKKYRASGGMTLNSMRSHKLEAAVLDLEELVNKVKWLKSILEYGIPLSNAARPQWKVMEHIASSSMPK</sequence>
<dbReference type="SMART" id="SM00743">
    <property type="entry name" value="Agenet"/>
    <property type="match status" value="1"/>
</dbReference>
<name>A0AAD2E5V8_9LAMI</name>